<keyword evidence="5 16" id="KW-0732">Signal</keyword>
<evidence type="ECO:0000256" key="4">
    <source>
        <dbReference type="ARBA" id="ARBA00022692"/>
    </source>
</evidence>
<dbReference type="Pfam" id="PF26588">
    <property type="entry name" value="GAIN_ADGRA3"/>
    <property type="match status" value="1"/>
</dbReference>
<evidence type="ECO:0000256" key="7">
    <source>
        <dbReference type="ARBA" id="ARBA00022989"/>
    </source>
</evidence>
<keyword evidence="4 15" id="KW-0812">Transmembrane</keyword>
<feature type="chain" id="PRO_5047128015" evidence="16">
    <location>
        <begin position="22"/>
        <end position="1458"/>
    </location>
</feature>
<dbReference type="Pfam" id="PF01825">
    <property type="entry name" value="GPS"/>
    <property type="match status" value="1"/>
</dbReference>
<feature type="compositionally biased region" description="Basic and acidic residues" evidence="14">
    <location>
        <begin position="1117"/>
        <end position="1127"/>
    </location>
</feature>
<evidence type="ECO:0000256" key="6">
    <source>
        <dbReference type="ARBA" id="ARBA00022737"/>
    </source>
</evidence>
<accession>A0ABR1B6F2</accession>
<dbReference type="Pfam" id="PF00002">
    <property type="entry name" value="7tm_2"/>
    <property type="match status" value="1"/>
</dbReference>
<dbReference type="PANTHER" id="PTHR45930:SF4">
    <property type="entry name" value="ADHESION G PROTEIN-COUPLED RECEPTOR A3"/>
    <property type="match status" value="1"/>
</dbReference>
<dbReference type="InterPro" id="IPR017981">
    <property type="entry name" value="GPCR_2-like_7TM"/>
</dbReference>
<evidence type="ECO:0000259" key="17">
    <source>
        <dbReference type="PROSITE" id="PS50221"/>
    </source>
</evidence>
<evidence type="ECO:0000259" key="20">
    <source>
        <dbReference type="PROSITE" id="PS50835"/>
    </source>
</evidence>
<feature type="compositionally biased region" description="Polar residues" evidence="14">
    <location>
        <begin position="1404"/>
        <end position="1416"/>
    </location>
</feature>
<name>A0ABR1B6F2_POLSC</name>
<feature type="region of interest" description="Disordered" evidence="14">
    <location>
        <begin position="1319"/>
        <end position="1346"/>
    </location>
</feature>
<comment type="similarity">
    <text evidence="2">Belongs to the G-protein coupled receptor 2 family. Adhesion G-protein coupled receptor (ADGR) subfamily.</text>
</comment>
<evidence type="ECO:0000256" key="9">
    <source>
        <dbReference type="ARBA" id="ARBA00023136"/>
    </source>
</evidence>
<dbReference type="SUPFAM" id="SSF52058">
    <property type="entry name" value="L domain-like"/>
    <property type="match status" value="1"/>
</dbReference>
<protein>
    <submittedName>
        <fullName evidence="21">Uncharacterized protein</fullName>
    </submittedName>
</protein>
<reference evidence="21 22" key="1">
    <citation type="submission" date="2023-09" db="EMBL/GenBank/DDBJ databases">
        <title>Genomes of two closely related lineages of the louse Polyplax serrata with different host specificities.</title>
        <authorList>
            <person name="Martinu J."/>
            <person name="Tarabai H."/>
            <person name="Stefka J."/>
            <person name="Hypsa V."/>
        </authorList>
    </citation>
    <scope>NUCLEOTIDE SEQUENCE [LARGE SCALE GENOMIC DNA]</scope>
    <source>
        <strain evidence="21">98ZLc_SE</strain>
    </source>
</reference>
<dbReference type="InterPro" id="IPR007110">
    <property type="entry name" value="Ig-like_dom"/>
</dbReference>
<feature type="region of interest" description="Disordered" evidence="14">
    <location>
        <begin position="1360"/>
        <end position="1458"/>
    </location>
</feature>
<dbReference type="Gene3D" id="2.60.40.10">
    <property type="entry name" value="Immunoglobulins"/>
    <property type="match status" value="1"/>
</dbReference>
<keyword evidence="10" id="KW-1015">Disulfide bond</keyword>
<dbReference type="Gene3D" id="1.20.1070.10">
    <property type="entry name" value="Rhodopsin 7-helix transmembrane proteins"/>
    <property type="match status" value="1"/>
</dbReference>
<organism evidence="21 22">
    <name type="scientific">Polyplax serrata</name>
    <name type="common">Common mouse louse</name>
    <dbReference type="NCBI Taxonomy" id="468196"/>
    <lineage>
        <taxon>Eukaryota</taxon>
        <taxon>Metazoa</taxon>
        <taxon>Ecdysozoa</taxon>
        <taxon>Arthropoda</taxon>
        <taxon>Hexapoda</taxon>
        <taxon>Insecta</taxon>
        <taxon>Pterygota</taxon>
        <taxon>Neoptera</taxon>
        <taxon>Paraneoptera</taxon>
        <taxon>Psocodea</taxon>
        <taxon>Troctomorpha</taxon>
        <taxon>Phthiraptera</taxon>
        <taxon>Anoplura</taxon>
        <taxon>Polyplacidae</taxon>
        <taxon>Polyplax</taxon>
    </lineage>
</organism>
<evidence type="ECO:0000256" key="3">
    <source>
        <dbReference type="ARBA" id="ARBA00022614"/>
    </source>
</evidence>
<gene>
    <name evidence="21" type="ORF">RUM44_000942</name>
</gene>
<dbReference type="InterPro" id="IPR003599">
    <property type="entry name" value="Ig_sub"/>
</dbReference>
<dbReference type="PANTHER" id="PTHR45930">
    <property type="entry name" value="G-PROTEIN COUPLED RECEPTOR 124-LIKE PROTEIN"/>
    <property type="match status" value="1"/>
</dbReference>
<dbReference type="PROSITE" id="PS50221">
    <property type="entry name" value="GAIN_B"/>
    <property type="match status" value="1"/>
</dbReference>
<sequence length="1458" mass="161892">MFTIEICRSFFITLWYISVFASSAEYKISSGCPESCNCTIQSREWSHVKCDSSQFHFHPLDDLKLDGVQPPIIQLELWLNITHLENSFLKLFALEKLDLRDNGIEQIDNDAFLHLRNLKRLDLSHNKISNLHEKIFEPLNSLERLKLNNNIIVHLFKGVFQHLTSLKFLDISENPIDCDCTLLWVNEWSKNSSVKLILPKCKTPHSPKGKSLRKLKLHCDRDPSLYLKSPGLEMKPMHDQIVFEGDSLSLKCRSLTVGSSTGDRKGAQVTWSWQNKDPSSLFDKIQIENRTFIENGFVESQLKIDRIQKSHSGDWYCHLLSESGNHSTAISVIVLSDDSKYCPQVNLKNNKGIYYWPKTIVGFTVDLPCTIKQPSIVGNKVEPHASYTCNEEGSWQNLNTSHCPYVSETTRILEQFSQVNLSIAKGSVLDSAIKLQNFTGNGRNLSDEMDIVFISKTVENYLKFVKNEKELGDVLVDIIATIMGVPKMLLIGAQKESTACSRLVRSLEFICKDIPTFQSHKSNLVVEAFGGTGVFSGIRCIWYMNSQNDKTQKKFFHCSTSNKTTPVGSSDKIIVASIQIPASLLSQLEIQGKLTHNIWQLVVTMYENSNLFPGTVNSFEDVTSSVIGSKLVGIDVTNLTDPVYIMLRTPPSSYNTLAKPVWWDQHLNNGSGGWVEDGCRTSHFTQGVLVFHCNRFGYFGLLQDTRYLTEYPGSCGIYQTENVAVCQSIGIVLHYLFLSTLLWMSVSASNMYKKLSKADPLDSTPEDDLPPGVPIQKPILGLYLVGWGIGLIVCGISGAVNMKEYATRNFCFLESGPALSAVYVPAGMLLAFLILFYILTLCAIRNNDMNGQLSEGTQGTENVDLELLEVPANLGSLDRRSVQSIVTTDSDDIEDPEHSPVIQLKAHIIVLLLYCFICSLAALSVVDTFHDTLFYHRDVCSILYCILAFCLGAFVLYFYCVARSDVRSQWTLMRKIFKGEQIHCCRSRSVCDTHVSVQIAPPPIQNGTNIRHPISALSSSSVNSSGLTAKSNSHNSNRVKAVKKLNNCDNRKEPSVVHSTAANNVNLVAMHRQMYRSNNSVPTYHEILGPDCVEAFYNPRQSIVARKFFKKQRRNKRNDLGLRRRGDGGGTSEGEVSQVRRTWRPSAESAVFLSSDIENASESHLGCGTKKNHGGPNVSQRKSLSPKNSKNMTNSDEENRNKLPIDRLVIGAEEETDTSNSLKNVDDRISSYDYCLSRVDEVSASEDVGSVTGASPDITNRYESKGSLQAAEKAYKKSPDYRTVELQCSLGEDSCSDFNSENNYCECAIEEDISLTMGGPQNSFLDETRATGGNDGTDLDDTGPNCDSFNKKIDAFRLNSNGELSSSSSSSSPSSSSSSPSPLPSPSTPKKTGNHCLEVDNRETTMSFDGQSNSLKINKASDKQAKRVGLPGTSGRGGEQEALTDENDSGKGKRETSV</sequence>
<evidence type="ECO:0000256" key="15">
    <source>
        <dbReference type="SAM" id="Phobius"/>
    </source>
</evidence>
<dbReference type="InterPro" id="IPR051963">
    <property type="entry name" value="Adhesion_GPCR_A"/>
</dbReference>
<dbReference type="InterPro" id="IPR001879">
    <property type="entry name" value="GPCR_2_extracellular_dom"/>
</dbReference>
<dbReference type="InterPro" id="IPR058808">
    <property type="entry name" value="GAIN_ADGRA2/3"/>
</dbReference>
<feature type="compositionally biased region" description="Basic and acidic residues" evidence="14">
    <location>
        <begin position="1448"/>
        <end position="1458"/>
    </location>
</feature>
<dbReference type="InterPro" id="IPR000203">
    <property type="entry name" value="GPS"/>
</dbReference>
<evidence type="ECO:0000256" key="8">
    <source>
        <dbReference type="ARBA" id="ARBA00023040"/>
    </source>
</evidence>
<evidence type="ECO:0000313" key="22">
    <source>
        <dbReference type="Proteomes" id="UP001359485"/>
    </source>
</evidence>
<evidence type="ECO:0000256" key="13">
    <source>
        <dbReference type="ARBA" id="ARBA00023319"/>
    </source>
</evidence>
<dbReference type="InterPro" id="IPR036445">
    <property type="entry name" value="GPCR_2_extracell_dom_sf"/>
</dbReference>
<keyword evidence="9 15" id="KW-0472">Membrane</keyword>
<dbReference type="InterPro" id="IPR003591">
    <property type="entry name" value="Leu-rich_rpt_typical-subtyp"/>
</dbReference>
<evidence type="ECO:0000256" key="5">
    <source>
        <dbReference type="ARBA" id="ARBA00022729"/>
    </source>
</evidence>
<comment type="caution">
    <text evidence="21">The sequence shown here is derived from an EMBL/GenBank/DDBJ whole genome shotgun (WGS) entry which is preliminary data.</text>
</comment>
<dbReference type="Gene3D" id="3.80.10.10">
    <property type="entry name" value="Ribonuclease Inhibitor"/>
    <property type="match status" value="1"/>
</dbReference>
<feature type="compositionally biased region" description="Low complexity" evidence="14">
    <location>
        <begin position="1364"/>
        <end position="1380"/>
    </location>
</feature>
<keyword evidence="8" id="KW-0297">G-protein coupled receptor</keyword>
<evidence type="ECO:0000259" key="19">
    <source>
        <dbReference type="PROSITE" id="PS50261"/>
    </source>
</evidence>
<dbReference type="SUPFAM" id="SSF48726">
    <property type="entry name" value="Immunoglobulin"/>
    <property type="match status" value="1"/>
</dbReference>
<evidence type="ECO:0000256" key="12">
    <source>
        <dbReference type="ARBA" id="ARBA00023224"/>
    </source>
</evidence>
<keyword evidence="12" id="KW-0807">Transducer</keyword>
<dbReference type="SMART" id="SM00365">
    <property type="entry name" value="LRR_SD22"/>
    <property type="match status" value="3"/>
</dbReference>
<dbReference type="PROSITE" id="PS51450">
    <property type="entry name" value="LRR"/>
    <property type="match status" value="2"/>
</dbReference>
<dbReference type="InterPro" id="IPR046338">
    <property type="entry name" value="GAIN_dom_sf"/>
</dbReference>
<dbReference type="SMART" id="SM00409">
    <property type="entry name" value="IG"/>
    <property type="match status" value="1"/>
</dbReference>
<proteinExistence type="inferred from homology"/>
<dbReference type="EMBL" id="JAWJWF010000003">
    <property type="protein sequence ID" value="KAK6635688.1"/>
    <property type="molecule type" value="Genomic_DNA"/>
</dbReference>
<feature type="transmembrane region" description="Helical" evidence="15">
    <location>
        <begin position="941"/>
        <end position="962"/>
    </location>
</feature>
<dbReference type="Pfam" id="PF13855">
    <property type="entry name" value="LRR_8"/>
    <property type="match status" value="1"/>
</dbReference>
<evidence type="ECO:0000256" key="10">
    <source>
        <dbReference type="ARBA" id="ARBA00023157"/>
    </source>
</evidence>
<keyword evidence="7 15" id="KW-1133">Transmembrane helix</keyword>
<dbReference type="SUPFAM" id="SSF111418">
    <property type="entry name" value="Hormone receptor domain"/>
    <property type="match status" value="1"/>
</dbReference>
<feature type="region of interest" description="Disordered" evidence="14">
    <location>
        <begin position="1163"/>
        <end position="1203"/>
    </location>
</feature>
<feature type="domain" description="G-protein coupled receptors family 2 profile 1" evidence="18">
    <location>
        <begin position="316"/>
        <end position="407"/>
    </location>
</feature>
<dbReference type="PROSITE" id="PS50835">
    <property type="entry name" value="IG_LIKE"/>
    <property type="match status" value="1"/>
</dbReference>
<evidence type="ECO:0000313" key="21">
    <source>
        <dbReference type="EMBL" id="KAK6635688.1"/>
    </source>
</evidence>
<dbReference type="InterPro" id="IPR036179">
    <property type="entry name" value="Ig-like_dom_sf"/>
</dbReference>
<feature type="domain" description="GAIN-B" evidence="17">
    <location>
        <begin position="556"/>
        <end position="709"/>
    </location>
</feature>
<feature type="region of interest" description="Disordered" evidence="14">
    <location>
        <begin position="1115"/>
        <end position="1142"/>
    </location>
</feature>
<dbReference type="PROSITE" id="PS50261">
    <property type="entry name" value="G_PROTEIN_RECEP_F2_4"/>
    <property type="match status" value="1"/>
</dbReference>
<dbReference type="InterPro" id="IPR057244">
    <property type="entry name" value="GAIN_B"/>
</dbReference>
<keyword evidence="22" id="KW-1185">Reference proteome</keyword>
<evidence type="ECO:0000256" key="16">
    <source>
        <dbReference type="SAM" id="SignalP"/>
    </source>
</evidence>
<dbReference type="SMART" id="SM00369">
    <property type="entry name" value="LRR_TYP"/>
    <property type="match status" value="3"/>
</dbReference>
<feature type="transmembrane region" description="Helical" evidence="15">
    <location>
        <begin position="780"/>
        <end position="800"/>
    </location>
</feature>
<keyword evidence="11" id="KW-0675">Receptor</keyword>
<evidence type="ECO:0000259" key="18">
    <source>
        <dbReference type="PROSITE" id="PS50227"/>
    </source>
</evidence>
<keyword evidence="13" id="KW-0393">Immunoglobulin domain</keyword>
<evidence type="ECO:0000256" key="2">
    <source>
        <dbReference type="ARBA" id="ARBA00007343"/>
    </source>
</evidence>
<dbReference type="PROSITE" id="PS50227">
    <property type="entry name" value="G_PROTEIN_RECEP_F2_3"/>
    <property type="match status" value="1"/>
</dbReference>
<comment type="subcellular location">
    <subcellularLocation>
        <location evidence="1">Membrane</location>
        <topology evidence="1">Multi-pass membrane protein</topology>
    </subcellularLocation>
</comment>
<dbReference type="InterPro" id="IPR000832">
    <property type="entry name" value="GPCR_2_secretin-like"/>
</dbReference>
<feature type="transmembrane region" description="Helical" evidence="15">
    <location>
        <begin position="820"/>
        <end position="844"/>
    </location>
</feature>
<evidence type="ECO:0000256" key="11">
    <source>
        <dbReference type="ARBA" id="ARBA00023170"/>
    </source>
</evidence>
<dbReference type="InterPro" id="IPR032675">
    <property type="entry name" value="LRR_dom_sf"/>
</dbReference>
<keyword evidence="3" id="KW-0433">Leucine-rich repeat</keyword>
<keyword evidence="6" id="KW-0677">Repeat</keyword>
<feature type="transmembrane region" description="Helical" evidence="15">
    <location>
        <begin position="908"/>
        <end position="929"/>
    </location>
</feature>
<dbReference type="InterPro" id="IPR001611">
    <property type="entry name" value="Leu-rich_rpt"/>
</dbReference>
<evidence type="ECO:0000256" key="1">
    <source>
        <dbReference type="ARBA" id="ARBA00004141"/>
    </source>
</evidence>
<evidence type="ECO:0000256" key="14">
    <source>
        <dbReference type="SAM" id="MobiDB-lite"/>
    </source>
</evidence>
<dbReference type="Proteomes" id="UP001359485">
    <property type="component" value="Unassembled WGS sequence"/>
</dbReference>
<feature type="signal peptide" evidence="16">
    <location>
        <begin position="1"/>
        <end position="21"/>
    </location>
</feature>
<dbReference type="InterPro" id="IPR013783">
    <property type="entry name" value="Ig-like_fold"/>
</dbReference>
<dbReference type="Gene3D" id="2.60.220.50">
    <property type="match status" value="1"/>
</dbReference>
<feature type="compositionally biased region" description="Polar residues" evidence="14">
    <location>
        <begin position="1177"/>
        <end position="1194"/>
    </location>
</feature>
<feature type="domain" description="G-protein coupled receptors family 2 profile 2" evidence="19">
    <location>
        <begin position="726"/>
        <end position="963"/>
    </location>
</feature>
<feature type="domain" description="Ig-like" evidence="20">
    <location>
        <begin position="230"/>
        <end position="331"/>
    </location>
</feature>